<proteinExistence type="predicted"/>
<dbReference type="CDD" id="cd02947">
    <property type="entry name" value="TRX_family"/>
    <property type="match status" value="1"/>
</dbReference>
<dbReference type="SUPFAM" id="SSF52833">
    <property type="entry name" value="Thioredoxin-like"/>
    <property type="match status" value="1"/>
</dbReference>
<organism evidence="1 2">
    <name type="scientific">Pseudomonas coronafaciens pv. striafaciens</name>
    <dbReference type="NCBI Taxonomy" id="235276"/>
    <lineage>
        <taxon>Bacteria</taxon>
        <taxon>Pseudomonadati</taxon>
        <taxon>Pseudomonadota</taxon>
        <taxon>Gammaproteobacteria</taxon>
        <taxon>Pseudomonadales</taxon>
        <taxon>Pseudomonadaceae</taxon>
        <taxon>Pseudomonas</taxon>
        <taxon>Pseudomonas coronafaciens</taxon>
    </lineage>
</organism>
<name>A0A3M4YFL1_9PSED</name>
<evidence type="ECO:0000313" key="1">
    <source>
        <dbReference type="EMBL" id="RMR86873.1"/>
    </source>
</evidence>
<dbReference type="Gene3D" id="3.40.30.10">
    <property type="entry name" value="Glutaredoxin"/>
    <property type="match status" value="1"/>
</dbReference>
<gene>
    <name evidence="1" type="ORF">ALP78_01463</name>
</gene>
<evidence type="ECO:0000313" key="2">
    <source>
        <dbReference type="Proteomes" id="UP000268004"/>
    </source>
</evidence>
<dbReference type="Proteomes" id="UP000268004">
    <property type="component" value="Unassembled WGS sequence"/>
</dbReference>
<dbReference type="InterPro" id="IPR036249">
    <property type="entry name" value="Thioredoxin-like_sf"/>
</dbReference>
<protein>
    <recommendedName>
        <fullName evidence="3">Thioredoxin domain-containing protein</fullName>
    </recommendedName>
</protein>
<sequence>MEPMFIRQVNRTEALSMSVMTVTDLTFQKDVIEASNQKLVVVEFSTKGKVNKRGEENASARMDTVFNALEEKYALLNVSLVRVEIELDSDLKDSLNPVTSTEYQINHGPTMVFFKGGARARKDLVGLQTKERMTQTLDELLPAS</sequence>
<dbReference type="EMBL" id="RBSD01000100">
    <property type="protein sequence ID" value="RMR86873.1"/>
    <property type="molecule type" value="Genomic_DNA"/>
</dbReference>
<comment type="caution">
    <text evidence="1">The sequence shown here is derived from an EMBL/GenBank/DDBJ whole genome shotgun (WGS) entry which is preliminary data.</text>
</comment>
<dbReference type="AlphaFoldDB" id="A0A3M4YFL1"/>
<evidence type="ECO:0008006" key="3">
    <source>
        <dbReference type="Google" id="ProtNLM"/>
    </source>
</evidence>
<reference evidence="1 2" key="1">
    <citation type="submission" date="2018-08" db="EMBL/GenBank/DDBJ databases">
        <title>Recombination of ecologically and evolutionarily significant loci maintains genetic cohesion in the Pseudomonas syringae species complex.</title>
        <authorList>
            <person name="Dillon M."/>
            <person name="Thakur S."/>
            <person name="Almeida R.N.D."/>
            <person name="Weir B.S."/>
            <person name="Guttman D.S."/>
        </authorList>
    </citation>
    <scope>NUCLEOTIDE SEQUENCE [LARGE SCALE GENOMIC DNA]</scope>
    <source>
        <strain evidence="1 2">ICMP 4996</strain>
    </source>
</reference>
<accession>A0A3M4YFL1</accession>